<dbReference type="Gene3D" id="3.30.565.60">
    <property type="match status" value="1"/>
</dbReference>
<dbReference type="GO" id="GO:0004386">
    <property type="term" value="F:helicase activity"/>
    <property type="evidence" value="ECO:0007669"/>
    <property type="project" value="UniProtKB-KW"/>
</dbReference>
<accession>A0A2C6CP75</accession>
<sequence length="475" mass="54725">MTVKEIEKLIKDGEKINIEFKESKSALTRDIFDTVCAFNNRNGGHILLGVKDNKEIIGVEVNKVNEIIKNFITSINNPQKIYPPLYLIPEPIEINNKIVIYIRIPEGYQVCRHNGKILDRSYEGDINITDNSELVYKMYARKQNTYFVNKVYPNIDLDFLDTNIIQRAKEMARVRNINHSWINMTDEEMLRSANLILTDPETNKEGLTLAAILLFGKDNSIMSVLPQHKTDAIFRVENKDRYDDRDVIITNLIDSYDRLIQFGQKHLNDLFVLDGIQNVNARDRILREIVSNTLAHRDYSSGFPAKMIIDEEKILIENSNLAHSIGELNLFKFEPFSKNPPISKVFREIGLADELGSGMRNTYKFTELYSNEKPIFEEGSIFRTIVPIRKIATKKVGIKDVAQDVARDVARDVAQKKEDILSIILDEIKKNPKISRKKIAEKVGVSVKTIERYIKEIQNLKFIGRGSNGYWKLEE</sequence>
<keyword evidence="2" id="KW-0378">Hydrolase</keyword>
<evidence type="ECO:0000259" key="1">
    <source>
        <dbReference type="Pfam" id="PF04326"/>
    </source>
</evidence>
<keyword evidence="2" id="KW-0547">Nucleotide-binding</keyword>
<comment type="caution">
    <text evidence="2">The sequence shown here is derived from an EMBL/GenBank/DDBJ whole genome shotgun (WGS) entry which is preliminary data.</text>
</comment>
<protein>
    <submittedName>
        <fullName evidence="2">ATP-dependent DNA helicase RecG</fullName>
    </submittedName>
</protein>
<dbReference type="SUPFAM" id="SSF46785">
    <property type="entry name" value="Winged helix' DNA-binding domain"/>
    <property type="match status" value="1"/>
</dbReference>
<dbReference type="Gene3D" id="1.10.10.10">
    <property type="entry name" value="Winged helix-like DNA-binding domain superfamily/Winged helix DNA-binding domain"/>
    <property type="match status" value="1"/>
</dbReference>
<dbReference type="Gene3D" id="3.30.950.30">
    <property type="entry name" value="Schlafen, AAA domain"/>
    <property type="match status" value="1"/>
</dbReference>
<dbReference type="InterPro" id="IPR038475">
    <property type="entry name" value="RecG_C_sf"/>
</dbReference>
<dbReference type="InterPro" id="IPR036388">
    <property type="entry name" value="WH-like_DNA-bd_sf"/>
</dbReference>
<keyword evidence="2" id="KW-0067">ATP-binding</keyword>
<dbReference type="InterPro" id="IPR007421">
    <property type="entry name" value="Schlafen_AlbA_2_dom"/>
</dbReference>
<dbReference type="InterPro" id="IPR036390">
    <property type="entry name" value="WH_DNA-bd_sf"/>
</dbReference>
<evidence type="ECO:0000313" key="2">
    <source>
        <dbReference type="EMBL" id="PHI17852.1"/>
    </source>
</evidence>
<dbReference type="Pfam" id="PF04326">
    <property type="entry name" value="SLFN_AlbA_2"/>
    <property type="match status" value="1"/>
</dbReference>
<dbReference type="PANTHER" id="PTHR30595">
    <property type="entry name" value="GLPR-RELATED TRANSCRIPTIONAL REPRESSOR"/>
    <property type="match status" value="1"/>
</dbReference>
<proteinExistence type="predicted"/>
<dbReference type="Pfam" id="PF13412">
    <property type="entry name" value="HTH_24"/>
    <property type="match status" value="1"/>
</dbReference>
<evidence type="ECO:0000313" key="3">
    <source>
        <dbReference type="Proteomes" id="UP000224507"/>
    </source>
</evidence>
<dbReference type="EMBL" id="NIRO01000001">
    <property type="protein sequence ID" value="PHI17852.1"/>
    <property type="molecule type" value="Genomic_DNA"/>
</dbReference>
<reference evidence="2 3" key="1">
    <citation type="submission" date="2017-06" db="EMBL/GenBank/DDBJ databases">
        <title>Draft genome sequence of Fusobacterium nucleatum subsp. polymorphum KCOM 1274 (=ChDC F309).</title>
        <authorList>
            <person name="Kook J.-K."/>
            <person name="Park S.-N."/>
            <person name="Lim Y.K."/>
            <person name="Roh H."/>
        </authorList>
    </citation>
    <scope>NUCLEOTIDE SEQUENCE [LARGE SCALE GENOMIC DNA]</scope>
    <source>
        <strain evidence="3">KCOM 1274 (ChDC F309)</strain>
    </source>
</reference>
<keyword evidence="2" id="KW-0347">Helicase</keyword>
<dbReference type="RefSeq" id="WP_098997017.1">
    <property type="nucleotide sequence ID" value="NZ_CP077153.1"/>
</dbReference>
<dbReference type="PANTHER" id="PTHR30595:SF6">
    <property type="entry name" value="SCHLAFEN ALBA-2 DOMAIN-CONTAINING PROTEIN"/>
    <property type="match status" value="1"/>
</dbReference>
<dbReference type="Proteomes" id="UP000224507">
    <property type="component" value="Unassembled WGS sequence"/>
</dbReference>
<name>A0A2C6CP75_FUSNP</name>
<organism evidence="2 3">
    <name type="scientific">Fusobacterium nucleatum subsp. polymorphum</name>
    <name type="common">Fusobacterium polymorphum</name>
    <dbReference type="NCBI Taxonomy" id="76857"/>
    <lineage>
        <taxon>Bacteria</taxon>
        <taxon>Fusobacteriati</taxon>
        <taxon>Fusobacteriota</taxon>
        <taxon>Fusobacteriia</taxon>
        <taxon>Fusobacteriales</taxon>
        <taxon>Fusobacteriaceae</taxon>
        <taxon>Fusobacterium</taxon>
    </lineage>
</organism>
<dbReference type="InterPro" id="IPR038461">
    <property type="entry name" value="Schlafen_AlbA_2_dom_sf"/>
</dbReference>
<dbReference type="AlphaFoldDB" id="A0A2C6CP75"/>
<feature type="domain" description="Schlafen AlbA-2" evidence="1">
    <location>
        <begin position="14"/>
        <end position="111"/>
    </location>
</feature>
<gene>
    <name evidence="2" type="ORF">CBG56_02565</name>
</gene>